<dbReference type="PANTHER" id="PTHR10682">
    <property type="entry name" value="POLY A POLYMERASE"/>
    <property type="match status" value="1"/>
</dbReference>
<reference evidence="2 3" key="1">
    <citation type="journal article" date="2018" name="Front. Microbiol.">
        <title>Genomic and genetic insights into a cosmopolitan fungus, Paecilomyces variotii (Eurotiales).</title>
        <authorList>
            <person name="Urquhart A.S."/>
            <person name="Mondo S.J."/>
            <person name="Makela M.R."/>
            <person name="Hane J.K."/>
            <person name="Wiebenga A."/>
            <person name="He G."/>
            <person name="Mihaltcheva S."/>
            <person name="Pangilinan J."/>
            <person name="Lipzen A."/>
            <person name="Barry K."/>
            <person name="de Vries R.P."/>
            <person name="Grigoriev I.V."/>
            <person name="Idnurm A."/>
        </authorList>
    </citation>
    <scope>NUCLEOTIDE SEQUENCE [LARGE SCALE GENOMIC DNA]</scope>
    <source>
        <strain evidence="2 3">CBS 101075</strain>
    </source>
</reference>
<protein>
    <recommendedName>
        <fullName evidence="1">MJ1316 RNA cyclic group end recognition domain-containing protein</fullName>
    </recommendedName>
</protein>
<feature type="domain" description="MJ1316 RNA cyclic group end recognition" evidence="1">
    <location>
        <begin position="553"/>
        <end position="623"/>
    </location>
</feature>
<sequence length="635" mass="72852">MALNEAGDTAHDVDPNNSANAELDQISTVKALLLSHEELPSQEQFENQEKLFGAFSQLILGPSCKVRTFGNNGTLYGYQSFSEERHLLLVRVGSHGFGTWKPTDPMSCVCFGSISKSSFFSLAEHRLESVEGDEKIIILKKSADPENEINEMFHVSWRGFRIGLHFCFLAPYGMSRWNELLYNTADEPTLSSDTMRALNACKDIRYIHDSVPNLEKFKIVYHLLHLWARYRGIYSEQLGYLSREQILLLLNHLWKTRHCEEEPLSSILNTFFAHYSQLDWDKEIIVDPEHGTKDINPHGRHRTPVFICNLFPPWRNAASLISKNSLELILREFTRAANLTGDSEVDWQGLLGLHGLHEQKDTFSFTGAQFVQRFSVFVRFEMRYWGSNVASRVHFLNLMGTHFASLFRKLTESNFRYSLARSGSLAFAWPYRLRDRPKSAEAEEFFYLMGIEYNGAPEDLNPSKNSIRSECDTLVESLCRDGIFDPTTGWVSISVVGREEIAEVFSDGEGVPGELEKYFIPDSIGNSGPLENIKTETGHEVVKEVKNDAPRKLRPAADVLNRLTWDHEFDRKDYIVGYEDRFSGALEIPLDSWKGDPTDEEFIPQHRILYFKRKSTNDIVWDRRKKIDKIFGTAN</sequence>
<dbReference type="RefSeq" id="XP_028483645.1">
    <property type="nucleotide sequence ID" value="XM_028630972.1"/>
</dbReference>
<evidence type="ECO:0000313" key="3">
    <source>
        <dbReference type="Proteomes" id="UP000283841"/>
    </source>
</evidence>
<dbReference type="GeneID" id="39600249"/>
<name>A0A443HQF6_BYSSP</name>
<dbReference type="SUPFAM" id="SSF81631">
    <property type="entry name" value="PAP/OAS1 substrate-binding domain"/>
    <property type="match status" value="1"/>
</dbReference>
<dbReference type="InterPro" id="IPR040459">
    <property type="entry name" value="MJ1316"/>
</dbReference>
<organism evidence="2 3">
    <name type="scientific">Byssochlamys spectabilis</name>
    <name type="common">Paecilomyces variotii</name>
    <dbReference type="NCBI Taxonomy" id="264951"/>
    <lineage>
        <taxon>Eukaryota</taxon>
        <taxon>Fungi</taxon>
        <taxon>Dikarya</taxon>
        <taxon>Ascomycota</taxon>
        <taxon>Pezizomycotina</taxon>
        <taxon>Eurotiomycetes</taxon>
        <taxon>Eurotiomycetidae</taxon>
        <taxon>Eurotiales</taxon>
        <taxon>Thermoascaceae</taxon>
        <taxon>Paecilomyces</taxon>
    </lineage>
</organism>
<evidence type="ECO:0000313" key="2">
    <source>
        <dbReference type="EMBL" id="RWQ94000.1"/>
    </source>
</evidence>
<gene>
    <name evidence="2" type="ORF">C8Q69DRAFT_472278</name>
</gene>
<dbReference type="VEuPathDB" id="FungiDB:C8Q69DRAFT_472278"/>
<dbReference type="STRING" id="264951.A0A443HQF6"/>
<dbReference type="GO" id="GO:0005634">
    <property type="term" value="C:nucleus"/>
    <property type="evidence" value="ECO:0007669"/>
    <property type="project" value="TreeGrafter"/>
</dbReference>
<keyword evidence="3" id="KW-1185">Reference proteome</keyword>
<accession>A0A443HQF6</accession>
<evidence type="ECO:0000259" key="1">
    <source>
        <dbReference type="Pfam" id="PF04457"/>
    </source>
</evidence>
<dbReference type="AlphaFoldDB" id="A0A443HQF6"/>
<dbReference type="Proteomes" id="UP000283841">
    <property type="component" value="Unassembled WGS sequence"/>
</dbReference>
<dbReference type="GO" id="GO:1990817">
    <property type="term" value="F:poly(A) RNA polymerase activity"/>
    <property type="evidence" value="ECO:0007669"/>
    <property type="project" value="TreeGrafter"/>
</dbReference>
<comment type="caution">
    <text evidence="2">The sequence shown here is derived from an EMBL/GenBank/DDBJ whole genome shotgun (WGS) entry which is preliminary data.</text>
</comment>
<dbReference type="PANTHER" id="PTHR10682:SF23">
    <property type="entry name" value="POLYNUCLEOTIDE ADENYLYLTRANSFERASE"/>
    <property type="match status" value="1"/>
</dbReference>
<dbReference type="Gene3D" id="1.10.1410.10">
    <property type="match status" value="1"/>
</dbReference>
<dbReference type="Pfam" id="PF04457">
    <property type="entry name" value="MJ1316"/>
    <property type="match status" value="1"/>
</dbReference>
<dbReference type="EMBL" id="RCNU01000008">
    <property type="protein sequence ID" value="RWQ94000.1"/>
    <property type="molecule type" value="Genomic_DNA"/>
</dbReference>
<proteinExistence type="predicted"/>